<accession>A0A645AQ69</accession>
<dbReference type="Gene3D" id="3.90.79.10">
    <property type="entry name" value="Nucleoside Triphosphate Pyrophosphohydrolase"/>
    <property type="match status" value="1"/>
</dbReference>
<dbReference type="Pfam" id="PF00293">
    <property type="entry name" value="NUDIX"/>
    <property type="match status" value="1"/>
</dbReference>
<reference evidence="4" key="1">
    <citation type="submission" date="2019-08" db="EMBL/GenBank/DDBJ databases">
        <authorList>
            <person name="Kucharzyk K."/>
            <person name="Murdoch R.W."/>
            <person name="Higgins S."/>
            <person name="Loffler F."/>
        </authorList>
    </citation>
    <scope>NUCLEOTIDE SEQUENCE</scope>
</reference>
<dbReference type="InterPro" id="IPR000086">
    <property type="entry name" value="NUDIX_hydrolase_dom"/>
</dbReference>
<dbReference type="InterPro" id="IPR015797">
    <property type="entry name" value="NUDIX_hydrolase-like_dom_sf"/>
</dbReference>
<gene>
    <name evidence="4" type="primary">act_4</name>
    <name evidence="4" type="ORF">SDC9_102000</name>
</gene>
<dbReference type="InterPro" id="IPR020084">
    <property type="entry name" value="NUDIX_hydrolase_CS"/>
</dbReference>
<dbReference type="PANTHER" id="PTHR11839:SF18">
    <property type="entry name" value="NUDIX HYDROLASE DOMAIN-CONTAINING PROTEIN"/>
    <property type="match status" value="1"/>
</dbReference>
<comment type="caution">
    <text evidence="4">The sequence shown here is derived from an EMBL/GenBank/DDBJ whole genome shotgun (WGS) entry which is preliminary data.</text>
</comment>
<dbReference type="CDD" id="cd03424">
    <property type="entry name" value="NUDIX_ADPRase_Nudt5_UGPPase_Nudt14"/>
    <property type="match status" value="1"/>
</dbReference>
<dbReference type="AlphaFoldDB" id="A0A645AQ69"/>
<dbReference type="EMBL" id="VSSQ01015165">
    <property type="protein sequence ID" value="MPM55207.1"/>
    <property type="molecule type" value="Genomic_DNA"/>
</dbReference>
<organism evidence="4">
    <name type="scientific">bioreactor metagenome</name>
    <dbReference type="NCBI Taxonomy" id="1076179"/>
    <lineage>
        <taxon>unclassified sequences</taxon>
        <taxon>metagenomes</taxon>
        <taxon>ecological metagenomes</taxon>
    </lineage>
</organism>
<dbReference type="GO" id="GO:0005829">
    <property type="term" value="C:cytosol"/>
    <property type="evidence" value="ECO:0007669"/>
    <property type="project" value="TreeGrafter"/>
</dbReference>
<dbReference type="GO" id="GO:0019693">
    <property type="term" value="P:ribose phosphate metabolic process"/>
    <property type="evidence" value="ECO:0007669"/>
    <property type="project" value="TreeGrafter"/>
</dbReference>
<keyword evidence="2 4" id="KW-0378">Hydrolase</keyword>
<dbReference type="GO" id="GO:0006753">
    <property type="term" value="P:nucleoside phosphate metabolic process"/>
    <property type="evidence" value="ECO:0007669"/>
    <property type="project" value="TreeGrafter"/>
</dbReference>
<feature type="domain" description="Nudix hydrolase" evidence="3">
    <location>
        <begin position="22"/>
        <end position="151"/>
    </location>
</feature>
<protein>
    <submittedName>
        <fullName evidence="4">Methanol dehydrogenase activator</fullName>
        <ecNumber evidence="4">3.-.-.-</ecNumber>
    </submittedName>
</protein>
<dbReference type="EC" id="3.-.-.-" evidence="4"/>
<sequence>MIRVTKDTVRLENGNTSTREVVHHNGGACVAALTETGEVYLVRQFRYPYGKELTELPAGKLEPGEDPRVAALRELEEEVGGQADEVVSLGEFYPSCGYCNEIIYLYAAKGLQKTRQHLDEDEFVTVQTAPLQSVVEKALSGELQDGKTIAAVLRLAALHSAGKF</sequence>
<dbReference type="SUPFAM" id="SSF55811">
    <property type="entry name" value="Nudix"/>
    <property type="match status" value="1"/>
</dbReference>
<name>A0A645AQ69_9ZZZZ</name>
<evidence type="ECO:0000259" key="3">
    <source>
        <dbReference type="PROSITE" id="PS51462"/>
    </source>
</evidence>
<dbReference type="GO" id="GO:0016787">
    <property type="term" value="F:hydrolase activity"/>
    <property type="evidence" value="ECO:0007669"/>
    <property type="project" value="UniProtKB-KW"/>
</dbReference>
<proteinExistence type="predicted"/>
<evidence type="ECO:0000313" key="4">
    <source>
        <dbReference type="EMBL" id="MPM55207.1"/>
    </source>
</evidence>
<dbReference type="PANTHER" id="PTHR11839">
    <property type="entry name" value="UDP/ADP-SUGAR PYROPHOSPHATASE"/>
    <property type="match status" value="1"/>
</dbReference>
<comment type="cofactor">
    <cofactor evidence="1">
        <name>Mg(2+)</name>
        <dbReference type="ChEBI" id="CHEBI:18420"/>
    </cofactor>
</comment>
<dbReference type="PROSITE" id="PS51462">
    <property type="entry name" value="NUDIX"/>
    <property type="match status" value="1"/>
</dbReference>
<evidence type="ECO:0000256" key="1">
    <source>
        <dbReference type="ARBA" id="ARBA00001946"/>
    </source>
</evidence>
<evidence type="ECO:0000256" key="2">
    <source>
        <dbReference type="ARBA" id="ARBA00022801"/>
    </source>
</evidence>
<dbReference type="PROSITE" id="PS00893">
    <property type="entry name" value="NUDIX_BOX"/>
    <property type="match status" value="1"/>
</dbReference>